<dbReference type="RefSeq" id="WP_379190830.1">
    <property type="nucleotide sequence ID" value="NZ_JBHSOW010000092.1"/>
</dbReference>
<dbReference type="Proteomes" id="UP001596047">
    <property type="component" value="Unassembled WGS sequence"/>
</dbReference>
<keyword evidence="3" id="KW-1185">Reference proteome</keyword>
<dbReference type="SUPFAM" id="SSF89082">
    <property type="entry name" value="Antibiotic binding domain of TipA-like multidrug resistance regulators"/>
    <property type="match status" value="1"/>
</dbReference>
<name>A0ABW0W599_9BACL</name>
<dbReference type="EMBL" id="JBHSOW010000092">
    <property type="protein sequence ID" value="MFC5652199.1"/>
    <property type="molecule type" value="Genomic_DNA"/>
</dbReference>
<dbReference type="Pfam" id="PF07739">
    <property type="entry name" value="TipAS"/>
    <property type="match status" value="1"/>
</dbReference>
<sequence length="152" mass="17367">MGTLNESIISTARGETMDTTKMFRGFEDEEEWQTALAEQKQYLKEAYEYDLLKDNTIDVEVMNEQAAEAVQFMNGMAKSLQEGLRYDDAKVRIMIREHLDFLNNIGHEISDSGFAAQARFFLNDDFHRNMLESVQIGLAYYLCAAAEALATE</sequence>
<evidence type="ECO:0000313" key="2">
    <source>
        <dbReference type="EMBL" id="MFC5652199.1"/>
    </source>
</evidence>
<evidence type="ECO:0000313" key="3">
    <source>
        <dbReference type="Proteomes" id="UP001596047"/>
    </source>
</evidence>
<evidence type="ECO:0000259" key="1">
    <source>
        <dbReference type="Pfam" id="PF07739"/>
    </source>
</evidence>
<dbReference type="InterPro" id="IPR036244">
    <property type="entry name" value="TipA-like_antibiotic-bd"/>
</dbReference>
<dbReference type="InterPro" id="IPR012925">
    <property type="entry name" value="TipAS_dom"/>
</dbReference>
<gene>
    <name evidence="2" type="ORF">ACFPYJ_24385</name>
</gene>
<proteinExistence type="predicted"/>
<reference evidence="3" key="1">
    <citation type="journal article" date="2019" name="Int. J. Syst. Evol. Microbiol.">
        <title>The Global Catalogue of Microorganisms (GCM) 10K type strain sequencing project: providing services to taxonomists for standard genome sequencing and annotation.</title>
        <authorList>
            <consortium name="The Broad Institute Genomics Platform"/>
            <consortium name="The Broad Institute Genome Sequencing Center for Infectious Disease"/>
            <person name="Wu L."/>
            <person name="Ma J."/>
        </authorList>
    </citation>
    <scope>NUCLEOTIDE SEQUENCE [LARGE SCALE GENOMIC DNA]</scope>
    <source>
        <strain evidence="3">CGMCC 1.3240</strain>
    </source>
</reference>
<comment type="caution">
    <text evidence="2">The sequence shown here is derived from an EMBL/GenBank/DDBJ whole genome shotgun (WGS) entry which is preliminary data.</text>
</comment>
<accession>A0ABW0W599</accession>
<organism evidence="2 3">
    <name type="scientific">Paenibacillus solisilvae</name>
    <dbReference type="NCBI Taxonomy" id="2486751"/>
    <lineage>
        <taxon>Bacteria</taxon>
        <taxon>Bacillati</taxon>
        <taxon>Bacillota</taxon>
        <taxon>Bacilli</taxon>
        <taxon>Bacillales</taxon>
        <taxon>Paenibacillaceae</taxon>
        <taxon>Paenibacillus</taxon>
    </lineage>
</organism>
<protein>
    <submittedName>
        <fullName evidence="2">TipAS antibiotic-recognition domain-containing protein</fullName>
    </submittedName>
</protein>
<feature type="domain" description="TipAS antibiotic-recognition" evidence="1">
    <location>
        <begin position="58"/>
        <end position="148"/>
    </location>
</feature>